<dbReference type="STRING" id="161896.UL81_02185"/>
<gene>
    <name evidence="1" type="ORF">UL81_02185</name>
</gene>
<evidence type="ECO:0000313" key="2">
    <source>
        <dbReference type="Proteomes" id="UP000033566"/>
    </source>
</evidence>
<proteinExistence type="predicted"/>
<reference evidence="1 2" key="1">
    <citation type="journal article" date="2015" name="Genome Announc.">
        <title>Complete Genome Sequence of Corynebacterium camporealensis DSM 44610, Isolated from the Milk of a Manchega Sheep with Subclinical Mastitis.</title>
        <authorList>
            <person name="Ruckert C."/>
            <person name="Albersmeier A."/>
            <person name="Winkler A."/>
            <person name="Tauch A."/>
        </authorList>
    </citation>
    <scope>NUCLEOTIDE SEQUENCE [LARGE SCALE GENOMIC DNA]</scope>
    <source>
        <strain evidence="1 2">DSM 44610</strain>
    </source>
</reference>
<accession>A0A0F6QX33</accession>
<dbReference type="HOGENOM" id="CLU_1882247_0_0_11"/>
<dbReference type="PATRIC" id="fig|161896.4.peg.430"/>
<dbReference type="EMBL" id="CP011311">
    <property type="protein sequence ID" value="AKE38418.1"/>
    <property type="molecule type" value="Genomic_DNA"/>
</dbReference>
<protein>
    <submittedName>
        <fullName evidence="1">Uncharacterized protein</fullName>
    </submittedName>
</protein>
<keyword evidence="2" id="KW-1185">Reference proteome</keyword>
<dbReference type="Proteomes" id="UP000033566">
    <property type="component" value="Chromosome"/>
</dbReference>
<organism evidence="1 2">
    <name type="scientific">Corynebacterium camporealensis</name>
    <dbReference type="NCBI Taxonomy" id="161896"/>
    <lineage>
        <taxon>Bacteria</taxon>
        <taxon>Bacillati</taxon>
        <taxon>Actinomycetota</taxon>
        <taxon>Actinomycetes</taxon>
        <taxon>Mycobacteriales</taxon>
        <taxon>Corynebacteriaceae</taxon>
        <taxon>Corynebacterium</taxon>
    </lineage>
</organism>
<evidence type="ECO:0000313" key="1">
    <source>
        <dbReference type="EMBL" id="AKE38418.1"/>
    </source>
</evidence>
<dbReference type="AlphaFoldDB" id="A0A0F6QX33"/>
<sequence>MREHLTPIPTPLWVRLGTSILFGAAVAALASRLSLPMAIGSALLFLTAGFVLVFADPYRREMREFADRHNVTMLPTIGQLVPLMLLWFVVMCAPLFTLPAWGALIVWAVVFGVSFFVFPHVDGSRKLAFA</sequence>
<dbReference type="KEGG" id="ccj:UL81_02185"/>
<name>A0A0F6QX33_9CORY</name>